<sequence length="149" mass="16540">MDATNNPTPRTPRKIAIINLLLWPNLPFRLFLDLHGGSFNSCIPPQSPLFPTIENPVSLPKTPPMGTSPSKLLYDKLRICSGKSARNFGISPEKLFCDRSNLRRPLSAAKLGGMTPLKRLPAMYRVSNARQSARVLGISPDNLVYLTER</sequence>
<reference evidence="1" key="2">
    <citation type="submission" date="2020-07" db="EMBL/GenBank/DDBJ databases">
        <authorList>
            <person name="Vera ALvarez R."/>
            <person name="Arias-Moreno D.M."/>
            <person name="Jimenez-Jacinto V."/>
            <person name="Jimenez-Bremont J.F."/>
            <person name="Swaminathan K."/>
            <person name="Moose S.P."/>
            <person name="Guerrero-Gonzalez M.L."/>
            <person name="Marino-Ramirez L."/>
            <person name="Landsman D."/>
            <person name="Rodriguez-Kessler M."/>
            <person name="Delgado-Sanchez P."/>
        </authorList>
    </citation>
    <scope>NUCLEOTIDE SEQUENCE</scope>
    <source>
        <tissue evidence="1">Cladode</tissue>
    </source>
</reference>
<proteinExistence type="predicted"/>
<name>A0A7C9AV95_OPUST</name>
<evidence type="ECO:0000313" key="1">
    <source>
        <dbReference type="EMBL" id="MBA4677658.1"/>
    </source>
</evidence>
<dbReference type="AlphaFoldDB" id="A0A7C9AV95"/>
<reference evidence="1" key="1">
    <citation type="journal article" date="2013" name="J. Plant Res.">
        <title>Effect of fungi and light on seed germination of three Opuntia species from semiarid lands of central Mexico.</title>
        <authorList>
            <person name="Delgado-Sanchez P."/>
            <person name="Jimenez-Bremont J.F."/>
            <person name="Guerrero-Gonzalez Mde L."/>
            <person name="Flores J."/>
        </authorList>
    </citation>
    <scope>NUCLEOTIDE SEQUENCE</scope>
    <source>
        <tissue evidence="1">Cladode</tissue>
    </source>
</reference>
<protein>
    <submittedName>
        <fullName evidence="1">Uncharacterized protein</fullName>
    </submittedName>
</protein>
<accession>A0A7C9AV95</accession>
<dbReference type="EMBL" id="GISG01275944">
    <property type="protein sequence ID" value="MBA4677658.1"/>
    <property type="molecule type" value="Transcribed_RNA"/>
</dbReference>
<organism evidence="1">
    <name type="scientific">Opuntia streptacantha</name>
    <name type="common">Prickly pear cactus</name>
    <name type="synonym">Opuntia cardona</name>
    <dbReference type="NCBI Taxonomy" id="393608"/>
    <lineage>
        <taxon>Eukaryota</taxon>
        <taxon>Viridiplantae</taxon>
        <taxon>Streptophyta</taxon>
        <taxon>Embryophyta</taxon>
        <taxon>Tracheophyta</taxon>
        <taxon>Spermatophyta</taxon>
        <taxon>Magnoliopsida</taxon>
        <taxon>eudicotyledons</taxon>
        <taxon>Gunneridae</taxon>
        <taxon>Pentapetalae</taxon>
        <taxon>Caryophyllales</taxon>
        <taxon>Cactineae</taxon>
        <taxon>Cactaceae</taxon>
        <taxon>Opuntioideae</taxon>
        <taxon>Opuntia</taxon>
    </lineage>
</organism>